<evidence type="ECO:0000259" key="4">
    <source>
        <dbReference type="SMART" id="SM00861"/>
    </source>
</evidence>
<comment type="caution">
    <text evidence="5">The sequence shown here is derived from an EMBL/GenBank/DDBJ whole genome shotgun (WGS) entry which is preliminary data.</text>
</comment>
<dbReference type="PANTHER" id="PTHR43825">
    <property type="entry name" value="PYRUVATE DEHYDROGENASE E1 COMPONENT"/>
    <property type="match status" value="1"/>
</dbReference>
<accession>A0A367GTE1</accession>
<dbReference type="InterPro" id="IPR029061">
    <property type="entry name" value="THDP-binding"/>
</dbReference>
<proteinExistence type="inferred from homology"/>
<feature type="domain" description="Transketolase-like pyrimidine-binding" evidence="4">
    <location>
        <begin position="10"/>
        <end position="175"/>
    </location>
</feature>
<evidence type="ECO:0000256" key="1">
    <source>
        <dbReference type="ARBA" id="ARBA00001964"/>
    </source>
</evidence>
<dbReference type="InterPro" id="IPR005475">
    <property type="entry name" value="Transketolase-like_Pyr-bd"/>
</dbReference>
<gene>
    <name evidence="5" type="ORF">DJ568_01440</name>
</gene>
<dbReference type="OrthoDB" id="8732661at2"/>
<dbReference type="Gene3D" id="3.40.50.970">
    <property type="match status" value="1"/>
</dbReference>
<dbReference type="Pfam" id="PF02780">
    <property type="entry name" value="Transketolase_C"/>
    <property type="match status" value="1"/>
</dbReference>
<dbReference type="EMBL" id="QGDC01000001">
    <property type="protein sequence ID" value="RCH56550.1"/>
    <property type="molecule type" value="Genomic_DNA"/>
</dbReference>
<dbReference type="RefSeq" id="WP_114003447.1">
    <property type="nucleotide sequence ID" value="NZ_QGDC01000001.1"/>
</dbReference>
<evidence type="ECO:0000256" key="2">
    <source>
        <dbReference type="ARBA" id="ARBA00007131"/>
    </source>
</evidence>
<protein>
    <submittedName>
        <fullName evidence="5">Transketolase family protein</fullName>
    </submittedName>
</protein>
<evidence type="ECO:0000256" key="3">
    <source>
        <dbReference type="ARBA" id="ARBA00023052"/>
    </source>
</evidence>
<dbReference type="AlphaFoldDB" id="A0A367GTE1"/>
<dbReference type="InterPro" id="IPR033248">
    <property type="entry name" value="Transketolase_C"/>
</dbReference>
<dbReference type="Proteomes" id="UP000253209">
    <property type="component" value="Unassembled WGS sequence"/>
</dbReference>
<dbReference type="SUPFAM" id="SSF52518">
    <property type="entry name" value="Thiamin diphosphate-binding fold (THDP-binding)"/>
    <property type="match status" value="1"/>
</dbReference>
<dbReference type="Gene3D" id="3.40.50.920">
    <property type="match status" value="1"/>
</dbReference>
<dbReference type="PANTHER" id="PTHR43825:SF1">
    <property type="entry name" value="TRANSKETOLASE-LIKE PYRIMIDINE-BINDING DOMAIN-CONTAINING PROTEIN"/>
    <property type="match status" value="1"/>
</dbReference>
<dbReference type="FunFam" id="3.40.50.970:FF:000129">
    <property type="entry name" value="Transketolase"/>
    <property type="match status" value="1"/>
</dbReference>
<dbReference type="InterPro" id="IPR009014">
    <property type="entry name" value="Transketo_C/PFOR_II"/>
</dbReference>
<comment type="similarity">
    <text evidence="2">Belongs to the transketolase family.</text>
</comment>
<dbReference type="CDD" id="cd07033">
    <property type="entry name" value="TPP_PYR_DXS_TK_like"/>
    <property type="match status" value="1"/>
</dbReference>
<dbReference type="SUPFAM" id="SSF52922">
    <property type="entry name" value="TK C-terminal domain-like"/>
    <property type="match status" value="1"/>
</dbReference>
<evidence type="ECO:0000313" key="5">
    <source>
        <dbReference type="EMBL" id="RCH56550.1"/>
    </source>
</evidence>
<evidence type="ECO:0000313" key="6">
    <source>
        <dbReference type="Proteomes" id="UP000253209"/>
    </source>
</evidence>
<organism evidence="5 6">
    <name type="scientific">Mucilaginibacter hurinus</name>
    <dbReference type="NCBI Taxonomy" id="2201324"/>
    <lineage>
        <taxon>Bacteria</taxon>
        <taxon>Pseudomonadati</taxon>
        <taxon>Bacteroidota</taxon>
        <taxon>Sphingobacteriia</taxon>
        <taxon>Sphingobacteriales</taxon>
        <taxon>Sphingobacteriaceae</taxon>
        <taxon>Mucilaginibacter</taxon>
    </lineage>
</organism>
<dbReference type="InterPro" id="IPR051157">
    <property type="entry name" value="PDH/Transketolase"/>
</dbReference>
<keyword evidence="6" id="KW-1185">Reference proteome</keyword>
<dbReference type="Pfam" id="PF02779">
    <property type="entry name" value="Transket_pyr"/>
    <property type="match status" value="1"/>
</dbReference>
<comment type="cofactor">
    <cofactor evidence="1">
        <name>thiamine diphosphate</name>
        <dbReference type="ChEBI" id="CHEBI:58937"/>
    </cofactor>
</comment>
<reference evidence="5 6" key="1">
    <citation type="submission" date="2018-05" db="EMBL/GenBank/DDBJ databases">
        <title>Mucilaginibacter hurinus sp. nov., isolated from briquette warehouse soil.</title>
        <authorList>
            <person name="Choi L."/>
        </authorList>
    </citation>
    <scope>NUCLEOTIDE SEQUENCE [LARGE SCALE GENOMIC DNA]</scope>
    <source>
        <strain evidence="5 6">ZR32</strain>
    </source>
</reference>
<name>A0A367GTE1_9SPHI</name>
<sequence>MKKYTYTDKKDTRSGFGDGLLEAGKRNEQVVALCADLVGSLKMQDFIKAFPERFIQVGIAEANMMGIAAGLTIGGKIPFTGTFANFSTGRVYDQIRQSIAYSDKNVKICASHAGLTLGEDGATHQILEDIGLMKMLPGMTVINPCDYNQTKAATIAIAEHEGPVYLRFGRPVVPIFTDADQKFEIGKAWMVNEGADVSIFATGHLVWEAIQAGEKLAEEGIDAEIINIHTIKPLDAEAVLKSVAKTGCVVTAEEHNRLGGLGDSIAQLLATNTPAPQEYVAVNDSFGESGTPAQLMTKYGLDAAHIVAAVKKVMARKKQNG</sequence>
<dbReference type="SMART" id="SM00861">
    <property type="entry name" value="Transket_pyr"/>
    <property type="match status" value="1"/>
</dbReference>
<keyword evidence="3" id="KW-0786">Thiamine pyrophosphate</keyword>